<name>D3E270_METRM</name>
<proteinExistence type="predicted"/>
<evidence type="ECO:0000259" key="2">
    <source>
        <dbReference type="Pfam" id="PF12773"/>
    </source>
</evidence>
<keyword evidence="1" id="KW-0175">Coiled coil</keyword>
<sequence>MICPNCNKFYNDNFAFCPHCGAEKPEPLTCPKCGFKSNEFKFCPKCGAELKKSAIKKPTKTCSNCGHENAINRKYCERCGTDFPREENRRFETKIEQPKRILLDYVNKFQIEENIKKEIINDINNEKITTKTEITIRVRQAQKEKKEQDKIRKEKEEKERMLENEYYRNSETNTQYHTYDDKPDVFYGGNEYREIEENTLGEYNYYREY</sequence>
<dbReference type="OrthoDB" id="76153at2157"/>
<dbReference type="KEGG" id="mru:mru_0780"/>
<dbReference type="HOGENOM" id="CLU_1313144_0_0_2"/>
<dbReference type="Pfam" id="PF12773">
    <property type="entry name" value="DZR"/>
    <property type="match status" value="1"/>
</dbReference>
<feature type="domain" description="DZANK-type" evidence="2">
    <location>
        <begin position="30"/>
        <end position="80"/>
    </location>
</feature>
<reference evidence="3 4" key="1">
    <citation type="journal article" date="2010" name="PLoS ONE">
        <title>The genome sequence of the rumen methanogen Methanobrevibacter ruminantium reveals new possibilities for controlling ruminant methane emissions.</title>
        <authorList>
            <person name="Leahy S.C."/>
            <person name="Kelly W.J."/>
            <person name="Altermann E."/>
            <person name="Ronimus R.S."/>
            <person name="Yeoman C.J."/>
            <person name="Pacheco D.M."/>
            <person name="Li D."/>
            <person name="Kong Z."/>
            <person name="McTavish S."/>
            <person name="Sang C."/>
            <person name="Lambie S.C."/>
            <person name="Janssen P.H."/>
            <person name="Dey D."/>
            <person name="Attwood G.T."/>
        </authorList>
    </citation>
    <scope>NUCLEOTIDE SEQUENCE [LARGE SCALE GENOMIC DNA]</scope>
    <source>
        <strain evidence="4">ATCC 35063 / DSM 1093 / JCM 13430 / OCM 146 / M1</strain>
    </source>
</reference>
<dbReference type="eggNOG" id="arCOG06883">
    <property type="taxonomic scope" value="Archaea"/>
</dbReference>
<evidence type="ECO:0000256" key="1">
    <source>
        <dbReference type="SAM" id="Coils"/>
    </source>
</evidence>
<feature type="coiled-coil region" evidence="1">
    <location>
        <begin position="138"/>
        <end position="165"/>
    </location>
</feature>
<dbReference type="InterPro" id="IPR025874">
    <property type="entry name" value="DZR"/>
</dbReference>
<dbReference type="EMBL" id="CP001719">
    <property type="protein sequence ID" value="ADC46631.1"/>
    <property type="molecule type" value="Genomic_DNA"/>
</dbReference>
<protein>
    <recommendedName>
        <fullName evidence="2">DZANK-type domain-containing protein</fullName>
    </recommendedName>
</protein>
<dbReference type="GeneID" id="8770429"/>
<dbReference type="PATRIC" id="fig|634498.28.peg.780"/>
<dbReference type="Proteomes" id="UP000008680">
    <property type="component" value="Chromosome"/>
</dbReference>
<evidence type="ECO:0000313" key="4">
    <source>
        <dbReference type="Proteomes" id="UP000008680"/>
    </source>
</evidence>
<organism evidence="3 4">
    <name type="scientific">Methanobrevibacter ruminantium (strain ATCC 35063 / DSM 1093 / JCM 13430 / OCM 146 / M1)</name>
    <name type="common">Methanobacterium ruminantium</name>
    <dbReference type="NCBI Taxonomy" id="634498"/>
    <lineage>
        <taxon>Archaea</taxon>
        <taxon>Methanobacteriati</taxon>
        <taxon>Methanobacteriota</taxon>
        <taxon>Methanomada group</taxon>
        <taxon>Methanobacteria</taxon>
        <taxon>Methanobacteriales</taxon>
        <taxon>Methanobacteriaceae</taxon>
        <taxon>Methanobrevibacter</taxon>
    </lineage>
</organism>
<dbReference type="AlphaFoldDB" id="D3E270"/>
<accession>D3E270</accession>
<dbReference type="RefSeq" id="WP_012955582.1">
    <property type="nucleotide sequence ID" value="NC_013790.1"/>
</dbReference>
<keyword evidence="4" id="KW-1185">Reference proteome</keyword>
<evidence type="ECO:0000313" key="3">
    <source>
        <dbReference type="EMBL" id="ADC46631.1"/>
    </source>
</evidence>
<gene>
    <name evidence="3" type="ordered locus">mru_0780</name>
</gene>